<dbReference type="GO" id="GO:0016746">
    <property type="term" value="F:acyltransferase activity"/>
    <property type="evidence" value="ECO:0007669"/>
    <property type="project" value="UniProtKB-KW"/>
</dbReference>
<dbReference type="PANTHER" id="PTHR23028">
    <property type="entry name" value="ACETYLTRANSFERASE"/>
    <property type="match status" value="1"/>
</dbReference>
<accession>A0ABY4SI37</accession>
<sequence length="326" mass="34929">MLLGSLDRSRDNNFNLIRLLAALMVLVSHSYVLAPGCDGSEPWHMLGITPGSIAVDVFFFCSGLLVMSSWWHAPSLRAFALARAARVLPGMWAMVALSVPVLFLFSQAGAAGYFLAPETWTYVLKNSTLFFGTTGNLPRVFENNPLAGAVNGSLWTLPQEVRCYALLAVVGLLARWVGRHQRRLVTLAWVLLALASAALLLRAGLRGGDDPSSRLLMMFALGALAYLVLVLAYLPGGALRQFNRLGDYSYGVYIYAFPVQQAVTALSPQIGLPAHIAVSTAMTLLLAVASWHAVESPALEAARRWRARRRPAGGGPAAPVAGTAAG</sequence>
<keyword evidence="1" id="KW-1133">Transmembrane helix</keyword>
<keyword evidence="3" id="KW-0808">Transferase</keyword>
<feature type="transmembrane region" description="Helical" evidence="1">
    <location>
        <begin position="215"/>
        <end position="236"/>
    </location>
</feature>
<dbReference type="Proteomes" id="UP001056201">
    <property type="component" value="Chromosome 2"/>
</dbReference>
<feature type="transmembrane region" description="Helical" evidence="1">
    <location>
        <begin position="272"/>
        <end position="294"/>
    </location>
</feature>
<dbReference type="EMBL" id="CP097636">
    <property type="protein sequence ID" value="URI11592.1"/>
    <property type="molecule type" value="Genomic_DNA"/>
</dbReference>
<dbReference type="Pfam" id="PF01757">
    <property type="entry name" value="Acyl_transf_3"/>
    <property type="match status" value="1"/>
</dbReference>
<evidence type="ECO:0000313" key="4">
    <source>
        <dbReference type="Proteomes" id="UP001056201"/>
    </source>
</evidence>
<keyword evidence="4" id="KW-1185">Reference proteome</keyword>
<protein>
    <submittedName>
        <fullName evidence="3">Acyltransferase family protein</fullName>
    </submittedName>
</protein>
<name>A0ABY4SI37_AQUTE</name>
<dbReference type="InterPro" id="IPR050879">
    <property type="entry name" value="Acyltransferase_3"/>
</dbReference>
<keyword evidence="1" id="KW-0812">Transmembrane</keyword>
<dbReference type="RefSeq" id="WP_250199786.1">
    <property type="nucleotide sequence ID" value="NZ_CP097636.1"/>
</dbReference>
<evidence type="ECO:0000259" key="2">
    <source>
        <dbReference type="Pfam" id="PF01757"/>
    </source>
</evidence>
<reference evidence="3" key="1">
    <citation type="submission" date="2022-05" db="EMBL/GenBank/DDBJ databases">
        <title>An RpoN-dependent PEP-CTERM gene is involved in floc formation of an Aquincola tertiaricarbonis strain.</title>
        <authorList>
            <person name="Qiu D."/>
            <person name="Xia M."/>
        </authorList>
    </citation>
    <scope>NUCLEOTIDE SEQUENCE</scope>
    <source>
        <strain evidence="3">RN12</strain>
    </source>
</reference>
<keyword evidence="3" id="KW-0012">Acyltransferase</keyword>
<feature type="transmembrane region" description="Helical" evidence="1">
    <location>
        <begin position="184"/>
        <end position="203"/>
    </location>
</feature>
<feature type="transmembrane region" description="Helical" evidence="1">
    <location>
        <begin position="161"/>
        <end position="177"/>
    </location>
</feature>
<gene>
    <name evidence="3" type="ORF">MW290_21885</name>
</gene>
<evidence type="ECO:0000313" key="3">
    <source>
        <dbReference type="EMBL" id="URI11592.1"/>
    </source>
</evidence>
<organism evidence="3 4">
    <name type="scientific">Aquincola tertiaricarbonis</name>
    <dbReference type="NCBI Taxonomy" id="391953"/>
    <lineage>
        <taxon>Bacteria</taxon>
        <taxon>Pseudomonadati</taxon>
        <taxon>Pseudomonadota</taxon>
        <taxon>Betaproteobacteria</taxon>
        <taxon>Burkholderiales</taxon>
        <taxon>Sphaerotilaceae</taxon>
        <taxon>Aquincola</taxon>
    </lineage>
</organism>
<evidence type="ECO:0000256" key="1">
    <source>
        <dbReference type="SAM" id="Phobius"/>
    </source>
</evidence>
<feature type="transmembrane region" description="Helical" evidence="1">
    <location>
        <begin position="248"/>
        <end position="266"/>
    </location>
</feature>
<dbReference type="PANTHER" id="PTHR23028:SF53">
    <property type="entry name" value="ACYL_TRANSF_3 DOMAIN-CONTAINING PROTEIN"/>
    <property type="match status" value="1"/>
</dbReference>
<proteinExistence type="predicted"/>
<feature type="transmembrane region" description="Helical" evidence="1">
    <location>
        <begin position="92"/>
        <end position="116"/>
    </location>
</feature>
<dbReference type="InterPro" id="IPR002656">
    <property type="entry name" value="Acyl_transf_3_dom"/>
</dbReference>
<keyword evidence="1" id="KW-0472">Membrane</keyword>
<feature type="transmembrane region" description="Helical" evidence="1">
    <location>
        <begin position="12"/>
        <end position="33"/>
    </location>
</feature>
<feature type="transmembrane region" description="Helical" evidence="1">
    <location>
        <begin position="53"/>
        <end position="71"/>
    </location>
</feature>
<feature type="domain" description="Acyltransferase 3" evidence="2">
    <location>
        <begin position="12"/>
        <end position="198"/>
    </location>
</feature>